<feature type="transmembrane region" description="Helical" evidence="8">
    <location>
        <begin position="227"/>
        <end position="245"/>
    </location>
</feature>
<evidence type="ECO:0000313" key="12">
    <source>
        <dbReference type="Proteomes" id="UP000636505"/>
    </source>
</evidence>
<dbReference type="EMBL" id="JADEXG010000050">
    <property type="protein sequence ID" value="MBE9079229.1"/>
    <property type="molecule type" value="Genomic_DNA"/>
</dbReference>
<dbReference type="PANTHER" id="PTHR30460">
    <property type="entry name" value="MODERATE CONDUCTANCE MECHANOSENSITIVE CHANNEL YBIO"/>
    <property type="match status" value="1"/>
</dbReference>
<accession>A0A8J7AHU9</accession>
<evidence type="ECO:0000259" key="10">
    <source>
        <dbReference type="Pfam" id="PF21082"/>
    </source>
</evidence>
<evidence type="ECO:0000313" key="11">
    <source>
        <dbReference type="EMBL" id="MBE9079229.1"/>
    </source>
</evidence>
<gene>
    <name evidence="11" type="ORF">IQ241_18320</name>
</gene>
<dbReference type="InterPro" id="IPR049278">
    <property type="entry name" value="MS_channel_C"/>
</dbReference>
<dbReference type="InterPro" id="IPR023408">
    <property type="entry name" value="MscS_beta-dom_sf"/>
</dbReference>
<dbReference type="AlphaFoldDB" id="A0A8J7AHU9"/>
<dbReference type="Gene3D" id="3.30.70.100">
    <property type="match status" value="1"/>
</dbReference>
<dbReference type="RefSeq" id="WP_193909968.1">
    <property type="nucleotide sequence ID" value="NZ_JADEXG010000050.1"/>
</dbReference>
<protein>
    <submittedName>
        <fullName evidence="11">Mechanosensitive ion channel family protein</fullName>
    </submittedName>
</protein>
<dbReference type="SUPFAM" id="SSF82689">
    <property type="entry name" value="Mechanosensitive channel protein MscS (YggB), C-terminal domain"/>
    <property type="match status" value="1"/>
</dbReference>
<evidence type="ECO:0000256" key="7">
    <source>
        <dbReference type="SAM" id="MobiDB-lite"/>
    </source>
</evidence>
<evidence type="ECO:0000256" key="2">
    <source>
        <dbReference type="ARBA" id="ARBA00008017"/>
    </source>
</evidence>
<comment type="caution">
    <text evidence="11">The sequence shown here is derived from an EMBL/GenBank/DDBJ whole genome shotgun (WGS) entry which is preliminary data.</text>
</comment>
<evidence type="ECO:0000259" key="9">
    <source>
        <dbReference type="Pfam" id="PF00924"/>
    </source>
</evidence>
<dbReference type="Proteomes" id="UP000636505">
    <property type="component" value="Unassembled WGS sequence"/>
</dbReference>
<dbReference type="InterPro" id="IPR045276">
    <property type="entry name" value="YbiO_bact"/>
</dbReference>
<keyword evidence="5 8" id="KW-1133">Transmembrane helix</keyword>
<dbReference type="Pfam" id="PF00924">
    <property type="entry name" value="MS_channel_2nd"/>
    <property type="match status" value="1"/>
</dbReference>
<dbReference type="PANTHER" id="PTHR30460:SF0">
    <property type="entry name" value="MODERATE CONDUCTANCE MECHANOSENSITIVE CHANNEL YBIO"/>
    <property type="match status" value="1"/>
</dbReference>
<feature type="compositionally biased region" description="Acidic residues" evidence="7">
    <location>
        <begin position="572"/>
        <end position="585"/>
    </location>
</feature>
<keyword evidence="3" id="KW-1003">Cell membrane</keyword>
<feature type="transmembrane region" description="Helical" evidence="8">
    <location>
        <begin position="167"/>
        <end position="187"/>
    </location>
</feature>
<feature type="region of interest" description="Disordered" evidence="7">
    <location>
        <begin position="539"/>
        <end position="585"/>
    </location>
</feature>
<feature type="transmembrane region" description="Helical" evidence="8">
    <location>
        <begin position="257"/>
        <end position="275"/>
    </location>
</feature>
<dbReference type="InterPro" id="IPR010920">
    <property type="entry name" value="LSM_dom_sf"/>
</dbReference>
<dbReference type="GO" id="GO:0008381">
    <property type="term" value="F:mechanosensitive monoatomic ion channel activity"/>
    <property type="evidence" value="ECO:0007669"/>
    <property type="project" value="InterPro"/>
</dbReference>
<sequence length="585" mass="64676">MKLTMRMRAGRLVRGVILFAIALALALSPLYLHRPAAAQISLSGGSNSAQAVVNWVYLDGYKVFQVAAPQAAVGSRVRRVEKNFKQIRDEYLQADSPDIRFTTEPMGRDDLPAVFINSSYLFTLTEADARMQGTLPWSLVEDLQQSIPNALRQAWQQRQPEYLRRQGIIAGAIALAAAVMVAIIEYGQRQSPGRYGLVGWLLRISPRELDDRQREHLREAQQRSLQLLQLLIIAGASLLILWLFPMTRPFCLKAINGLKIPFVILVLLIVAYVGARLSFAFIENLSSGLVNESLSAIQNSRRTELRVSTITSVLKNVATFVWIVIGLLVALALVGINLGLLIASFSVIGLALSLIFRNLVTGAVNSFFIILEDQYAIGDVIALEDVAGGLSGLVENLNLRITQLRDASGRLITVPMSQISAVANFSHEWARADLKIPIPYHSDVNKALEIVRSTAEEMYRDAEWQSLILEPVEVLGIEDFGDRGPVVRVWIKTQPIKQWDVSREFHRRLKLAFDAAEITVPAQQQEIWVRPATDMQFQLDGLTDNSDSNGDSRGQETATIGATPEAGKQDSQDEGEIAAEAAEGD</sequence>
<evidence type="ECO:0000256" key="4">
    <source>
        <dbReference type="ARBA" id="ARBA00022692"/>
    </source>
</evidence>
<name>A0A8J7AHU9_9CYAN</name>
<dbReference type="SUPFAM" id="SSF50182">
    <property type="entry name" value="Sm-like ribonucleoproteins"/>
    <property type="match status" value="1"/>
</dbReference>
<comment type="similarity">
    <text evidence="2">Belongs to the MscS (TC 1.A.23) family.</text>
</comment>
<dbReference type="Pfam" id="PF21082">
    <property type="entry name" value="MS_channel_3rd"/>
    <property type="match status" value="1"/>
</dbReference>
<proteinExistence type="inferred from homology"/>
<keyword evidence="12" id="KW-1185">Reference proteome</keyword>
<feature type="compositionally biased region" description="Polar residues" evidence="7">
    <location>
        <begin position="543"/>
        <end position="560"/>
    </location>
</feature>
<feature type="transmembrane region" description="Helical" evidence="8">
    <location>
        <begin position="340"/>
        <end position="360"/>
    </location>
</feature>
<feature type="domain" description="Mechanosensitive ion channel MscS C-terminal" evidence="10">
    <location>
        <begin position="434"/>
        <end position="518"/>
    </location>
</feature>
<dbReference type="InterPro" id="IPR011066">
    <property type="entry name" value="MscS_channel_C_sf"/>
</dbReference>
<evidence type="ECO:0000256" key="6">
    <source>
        <dbReference type="ARBA" id="ARBA00023136"/>
    </source>
</evidence>
<reference evidence="11" key="1">
    <citation type="submission" date="2020-10" db="EMBL/GenBank/DDBJ databases">
        <authorList>
            <person name="Castelo-Branco R."/>
            <person name="Eusebio N."/>
            <person name="Adriana R."/>
            <person name="Vieira A."/>
            <person name="Brugerolle De Fraissinette N."/>
            <person name="Rezende De Castro R."/>
            <person name="Schneider M.P."/>
            <person name="Vasconcelos V."/>
            <person name="Leao P.N."/>
        </authorList>
    </citation>
    <scope>NUCLEOTIDE SEQUENCE</scope>
    <source>
        <strain evidence="11">LEGE 07310</strain>
    </source>
</reference>
<comment type="subcellular location">
    <subcellularLocation>
        <location evidence="1">Cell membrane</location>
        <topology evidence="1">Multi-pass membrane protein</topology>
    </subcellularLocation>
</comment>
<feature type="transmembrane region" description="Helical" evidence="8">
    <location>
        <begin position="313"/>
        <end position="334"/>
    </location>
</feature>
<evidence type="ECO:0000256" key="5">
    <source>
        <dbReference type="ARBA" id="ARBA00022989"/>
    </source>
</evidence>
<evidence type="ECO:0000256" key="3">
    <source>
        <dbReference type="ARBA" id="ARBA00022475"/>
    </source>
</evidence>
<dbReference type="GO" id="GO:0005886">
    <property type="term" value="C:plasma membrane"/>
    <property type="evidence" value="ECO:0007669"/>
    <property type="project" value="UniProtKB-SubCell"/>
</dbReference>
<dbReference type="InterPro" id="IPR006685">
    <property type="entry name" value="MscS_channel_2nd"/>
</dbReference>
<organism evidence="11 12">
    <name type="scientific">Vasconcelosia minhoensis LEGE 07310</name>
    <dbReference type="NCBI Taxonomy" id="915328"/>
    <lineage>
        <taxon>Bacteria</taxon>
        <taxon>Bacillati</taxon>
        <taxon>Cyanobacteriota</taxon>
        <taxon>Cyanophyceae</taxon>
        <taxon>Nodosilineales</taxon>
        <taxon>Cymatolegaceae</taxon>
        <taxon>Vasconcelosia</taxon>
        <taxon>Vasconcelosia minhoensis</taxon>
    </lineage>
</organism>
<keyword evidence="6 8" id="KW-0472">Membrane</keyword>
<evidence type="ECO:0000256" key="8">
    <source>
        <dbReference type="SAM" id="Phobius"/>
    </source>
</evidence>
<dbReference type="Gene3D" id="1.10.287.1260">
    <property type="match status" value="1"/>
</dbReference>
<evidence type="ECO:0000256" key="1">
    <source>
        <dbReference type="ARBA" id="ARBA00004651"/>
    </source>
</evidence>
<feature type="domain" description="Mechanosensitive ion channel MscS" evidence="9">
    <location>
        <begin position="359"/>
        <end position="427"/>
    </location>
</feature>
<keyword evidence="4 8" id="KW-0812">Transmembrane</keyword>
<dbReference type="Gene3D" id="2.30.30.60">
    <property type="match status" value="1"/>
</dbReference>